<feature type="region of interest" description="Disordered" evidence="4">
    <location>
        <begin position="420"/>
        <end position="467"/>
    </location>
</feature>
<dbReference type="Proteomes" id="UP000431401">
    <property type="component" value="Unassembled WGS sequence"/>
</dbReference>
<feature type="compositionally biased region" description="Low complexity" evidence="4">
    <location>
        <begin position="432"/>
        <end position="461"/>
    </location>
</feature>
<comment type="caution">
    <text evidence="6">The sequence shown here is derived from an EMBL/GenBank/DDBJ whole genome shotgun (WGS) entry which is preliminary data.</text>
</comment>
<dbReference type="RefSeq" id="WP_153348269.1">
    <property type="nucleotide sequence ID" value="NZ_WEGI01000016.1"/>
</dbReference>
<reference evidence="6 7" key="1">
    <citation type="submission" date="2019-10" db="EMBL/GenBank/DDBJ databases">
        <title>Nocardia macrotermitis sp. nov. and Nocardia aurantia sp. nov., isolated from the gut of fungus growing-termite Macrotermes natalensis.</title>
        <authorList>
            <person name="Benndorf R."/>
            <person name="Schwitalla J."/>
            <person name="Martin K."/>
            <person name="De Beer W."/>
            <person name="Kaster A.-K."/>
            <person name="Vollmers J."/>
            <person name="Poulsen M."/>
            <person name="Beemelmanns C."/>
        </authorList>
    </citation>
    <scope>NUCLEOTIDE SEQUENCE [LARGE SCALE GENOMIC DNA]</scope>
    <source>
        <strain evidence="6 7">RB56</strain>
    </source>
</reference>
<dbReference type="OrthoDB" id="5173286at2"/>
<dbReference type="GO" id="GO:0005524">
    <property type="term" value="F:ATP binding"/>
    <property type="evidence" value="ECO:0007669"/>
    <property type="project" value="UniProtKB-KW"/>
</dbReference>
<keyword evidence="5" id="KW-0812">Transmembrane</keyword>
<dbReference type="InterPro" id="IPR043129">
    <property type="entry name" value="ATPase_NBD"/>
</dbReference>
<feature type="region of interest" description="Disordered" evidence="4">
    <location>
        <begin position="362"/>
        <end position="392"/>
    </location>
</feature>
<dbReference type="Pfam" id="PF00012">
    <property type="entry name" value="HSP70"/>
    <property type="match status" value="1"/>
</dbReference>
<evidence type="ECO:0000313" key="7">
    <source>
        <dbReference type="Proteomes" id="UP000431401"/>
    </source>
</evidence>
<evidence type="ECO:0000256" key="1">
    <source>
        <dbReference type="ARBA" id="ARBA00022741"/>
    </source>
</evidence>
<dbReference type="PANTHER" id="PTHR42749">
    <property type="entry name" value="CELL SHAPE-DETERMINING PROTEIN MREB"/>
    <property type="match status" value="1"/>
</dbReference>
<sequence>MTQGLALGITVGAANTVAVTTSGAHRGATQVRTGAPAPAPELSQNLLSRVGDSTDILSENGVSVRAADLVAALIGRVIDDYAPATTVVGCPAWWSRQTMASQRTALDWAGRRDVALVPEPTAALRWLEHEYGVGTDVVVVYDLGASGVTVSAVRGGPRGGLLGVPMRGTDVGGAEFDLLIMRYVLANVLRDVELDPLDPDVERELAVLRRRCQIAKEDLSGNTATIVPVRLPGVMRDIRLVRDEVEDLYRESLLDTLGLVRTTLRRAEVAPKGLGGFLLTGGCSSIPLVAELLSTEFGLPVMSASDPARTAARGAALLAVDLLATSTESVANMVVSAAITEPIPAAPTVTVTPPAPVPPAPVVPVAATPASEPDSRPEPETPDLPPPAPRRPARRRLAMFGAALIVVAMLATGTVALGTSRQSADPVDGPVTATQPTAAPAPPTAEAADPTANVPPATAPALSRVGG</sequence>
<dbReference type="Gene3D" id="3.90.640.10">
    <property type="entry name" value="Actin, Chain A, domain 4"/>
    <property type="match status" value="1"/>
</dbReference>
<feature type="compositionally biased region" description="Low complexity" evidence="4">
    <location>
        <begin position="363"/>
        <end position="372"/>
    </location>
</feature>
<evidence type="ECO:0000256" key="3">
    <source>
        <dbReference type="ARBA" id="ARBA00023186"/>
    </source>
</evidence>
<dbReference type="EMBL" id="WEGI01000016">
    <property type="protein sequence ID" value="MQY30993.1"/>
    <property type="molecule type" value="Genomic_DNA"/>
</dbReference>
<protein>
    <submittedName>
        <fullName evidence="6">Chaperone protein HscA</fullName>
    </submittedName>
</protein>
<dbReference type="GO" id="GO:0140662">
    <property type="term" value="F:ATP-dependent protein folding chaperone"/>
    <property type="evidence" value="ECO:0007669"/>
    <property type="project" value="InterPro"/>
</dbReference>
<evidence type="ECO:0000256" key="2">
    <source>
        <dbReference type="ARBA" id="ARBA00022840"/>
    </source>
</evidence>
<keyword evidence="5" id="KW-0472">Membrane</keyword>
<gene>
    <name evidence="6" type="primary">hscA_6</name>
    <name evidence="6" type="ORF">NRB56_65990</name>
</gene>
<keyword evidence="1" id="KW-0547">Nucleotide-binding</keyword>
<proteinExistence type="predicted"/>
<accession>A0A7K0DYV9</accession>
<dbReference type="AlphaFoldDB" id="A0A7K0DYV9"/>
<feature type="transmembrane region" description="Helical" evidence="5">
    <location>
        <begin position="397"/>
        <end position="417"/>
    </location>
</feature>
<name>A0A7K0DYV9_9NOCA</name>
<keyword evidence="3" id="KW-0143">Chaperone</keyword>
<keyword evidence="7" id="KW-1185">Reference proteome</keyword>
<evidence type="ECO:0000313" key="6">
    <source>
        <dbReference type="EMBL" id="MQY30993.1"/>
    </source>
</evidence>
<evidence type="ECO:0000256" key="4">
    <source>
        <dbReference type="SAM" id="MobiDB-lite"/>
    </source>
</evidence>
<dbReference type="InterPro" id="IPR013126">
    <property type="entry name" value="Hsp_70_fam"/>
</dbReference>
<evidence type="ECO:0000256" key="5">
    <source>
        <dbReference type="SAM" id="Phobius"/>
    </source>
</evidence>
<keyword evidence="5" id="KW-1133">Transmembrane helix</keyword>
<organism evidence="6 7">
    <name type="scientific">Nocardia aurantia</name>
    <dbReference type="NCBI Taxonomy" id="2585199"/>
    <lineage>
        <taxon>Bacteria</taxon>
        <taxon>Bacillati</taxon>
        <taxon>Actinomycetota</taxon>
        <taxon>Actinomycetes</taxon>
        <taxon>Mycobacteriales</taxon>
        <taxon>Nocardiaceae</taxon>
        <taxon>Nocardia</taxon>
    </lineage>
</organism>
<keyword evidence="2" id="KW-0067">ATP-binding</keyword>
<dbReference type="Gene3D" id="3.30.420.40">
    <property type="match status" value="2"/>
</dbReference>
<dbReference type="PANTHER" id="PTHR42749:SF1">
    <property type="entry name" value="CELL SHAPE-DETERMINING PROTEIN MREB"/>
    <property type="match status" value="1"/>
</dbReference>
<dbReference type="SUPFAM" id="SSF53067">
    <property type="entry name" value="Actin-like ATPase domain"/>
    <property type="match status" value="2"/>
</dbReference>